<evidence type="ECO:0000313" key="2">
    <source>
        <dbReference type="Proteomes" id="UP000092993"/>
    </source>
</evidence>
<evidence type="ECO:0000313" key="1">
    <source>
        <dbReference type="EMBL" id="OBZ67132.1"/>
    </source>
</evidence>
<comment type="caution">
    <text evidence="1">The sequence shown here is derived from an EMBL/GenBank/DDBJ whole genome shotgun (WGS) entry which is preliminary data.</text>
</comment>
<sequence>MAERTSAEMALIFMPPTTSTTASRVATSERYAAVFSTSATTEMTIADEEDLAGWEPTECEILTFFSGE</sequence>
<reference evidence="1 2" key="1">
    <citation type="submission" date="2016-03" db="EMBL/GenBank/DDBJ databases">
        <title>Whole genome sequencing of Grifola frondosa 9006-11.</title>
        <authorList>
            <person name="Min B."/>
            <person name="Park H."/>
            <person name="Kim J.-G."/>
            <person name="Cho H."/>
            <person name="Oh Y.-L."/>
            <person name="Kong W.-S."/>
            <person name="Choi I.-G."/>
        </authorList>
    </citation>
    <scope>NUCLEOTIDE SEQUENCE [LARGE SCALE GENOMIC DNA]</scope>
    <source>
        <strain evidence="1 2">9006-11</strain>
    </source>
</reference>
<dbReference type="Proteomes" id="UP000092993">
    <property type="component" value="Unassembled WGS sequence"/>
</dbReference>
<dbReference type="AlphaFoldDB" id="A0A1C7LR16"/>
<name>A0A1C7LR16_GRIFR</name>
<proteinExistence type="predicted"/>
<organism evidence="1 2">
    <name type="scientific">Grifola frondosa</name>
    <name type="common">Maitake</name>
    <name type="synonym">Polyporus frondosus</name>
    <dbReference type="NCBI Taxonomy" id="5627"/>
    <lineage>
        <taxon>Eukaryota</taxon>
        <taxon>Fungi</taxon>
        <taxon>Dikarya</taxon>
        <taxon>Basidiomycota</taxon>
        <taxon>Agaricomycotina</taxon>
        <taxon>Agaricomycetes</taxon>
        <taxon>Polyporales</taxon>
        <taxon>Grifolaceae</taxon>
        <taxon>Grifola</taxon>
    </lineage>
</organism>
<dbReference type="EMBL" id="LUGG01000025">
    <property type="protein sequence ID" value="OBZ67132.1"/>
    <property type="molecule type" value="Genomic_DNA"/>
</dbReference>
<gene>
    <name evidence="1" type="ORF">A0H81_12923</name>
</gene>
<protein>
    <submittedName>
        <fullName evidence="1">Uncharacterized protein</fullName>
    </submittedName>
</protein>
<keyword evidence="2" id="KW-1185">Reference proteome</keyword>
<accession>A0A1C7LR16</accession>